<dbReference type="GO" id="GO:0000049">
    <property type="term" value="F:tRNA binding"/>
    <property type="evidence" value="ECO:0007669"/>
    <property type="project" value="TreeGrafter"/>
</dbReference>
<dbReference type="GO" id="GO:1990112">
    <property type="term" value="C:RQC complex"/>
    <property type="evidence" value="ECO:0007669"/>
    <property type="project" value="TreeGrafter"/>
</dbReference>
<protein>
    <submittedName>
        <fullName evidence="3">Fibronectin-binding protein A N-terminus (FbpA)</fullName>
    </submittedName>
</protein>
<dbReference type="InterPro" id="IPR051608">
    <property type="entry name" value="RQC_Subunit_NEMF"/>
</dbReference>
<sequence>MSLNNAEIDLILQELELPGQSIQKIIQPDFRNLFLQLYQPHQAWWLRICLEHPRVRLHKTNAPPRAKRSHQRFESFLHARLRGGRIVSAEHLFQDRIVRLEILHNGELTKTYLRFWGTRSNIVVTDTSDTILDAFFRKPSQDIESGRIFLPSPPERFELRDVRPVPETMSFNDAIEEIYHQQERTLERERLETTCRRTLERRRDRLLARLAEIDRGRTQAADADQYQHYGELILAFLYRGKPGDTWLDVEDYARDNRPVRITLDPQASLPENAQAFFEKAAKARKNQAFLQDTAENLQRGIAEAEATLHELDQCEISRLRELAHHLEQTGKSNRATESTGPGLHFSSRGFQILVGRNARENDHLLRKSVRGNDWWLHTRDCPGGYVFIKGQKNRSVPLEVLLDAGNLAVFFSQARKNGQAHLYYTQVKYLRRAKDGPRGLVLPTQEKNLEIRLDQERLRALGIGSDLSSPGEP</sequence>
<evidence type="ECO:0000256" key="1">
    <source>
        <dbReference type="SAM" id="Coils"/>
    </source>
</evidence>
<dbReference type="STRING" id="159291.SAMN05920897_101185"/>
<name>A0A1N6NCM6_9SPIO</name>
<dbReference type="GO" id="GO:0072344">
    <property type="term" value="P:rescue of stalled ribosome"/>
    <property type="evidence" value="ECO:0007669"/>
    <property type="project" value="TreeGrafter"/>
</dbReference>
<dbReference type="OrthoDB" id="9766163at2"/>
<evidence type="ECO:0000259" key="2">
    <source>
        <dbReference type="Pfam" id="PF05670"/>
    </source>
</evidence>
<organism evidence="3 4">
    <name type="scientific">Alkalispirochaeta americana</name>
    <dbReference type="NCBI Taxonomy" id="159291"/>
    <lineage>
        <taxon>Bacteria</taxon>
        <taxon>Pseudomonadati</taxon>
        <taxon>Spirochaetota</taxon>
        <taxon>Spirochaetia</taxon>
        <taxon>Spirochaetales</taxon>
        <taxon>Spirochaetaceae</taxon>
        <taxon>Alkalispirochaeta</taxon>
    </lineage>
</organism>
<proteinExistence type="predicted"/>
<dbReference type="Gene3D" id="2.30.310.10">
    <property type="entry name" value="ibrinogen binding protein from staphylococcus aureus domain"/>
    <property type="match status" value="1"/>
</dbReference>
<reference evidence="3 4" key="1">
    <citation type="submission" date="2017-01" db="EMBL/GenBank/DDBJ databases">
        <authorList>
            <person name="Mah S.A."/>
            <person name="Swanson W.J."/>
            <person name="Moy G.W."/>
            <person name="Vacquier V.D."/>
        </authorList>
    </citation>
    <scope>NUCLEOTIDE SEQUENCE [LARGE SCALE GENOMIC DNA]</scope>
    <source>
        <strain evidence="3 4">ASpG1</strain>
    </source>
</reference>
<dbReference type="Proteomes" id="UP000186400">
    <property type="component" value="Unassembled WGS sequence"/>
</dbReference>
<dbReference type="PANTHER" id="PTHR15239">
    <property type="entry name" value="NUCLEAR EXPORT MEDIATOR FACTOR NEMF"/>
    <property type="match status" value="1"/>
</dbReference>
<dbReference type="PANTHER" id="PTHR15239:SF6">
    <property type="entry name" value="RIBOSOME QUALITY CONTROL COMPLEX SUBUNIT NEMF"/>
    <property type="match status" value="1"/>
</dbReference>
<feature type="domain" description="NFACT RNA-binding" evidence="2">
    <location>
        <begin position="345"/>
        <end position="435"/>
    </location>
</feature>
<dbReference type="InterPro" id="IPR008532">
    <property type="entry name" value="NFACT_RNA-bd"/>
</dbReference>
<evidence type="ECO:0000313" key="3">
    <source>
        <dbReference type="EMBL" id="SIP89737.1"/>
    </source>
</evidence>
<dbReference type="Pfam" id="PF05833">
    <property type="entry name" value="NFACT_N"/>
    <property type="match status" value="2"/>
</dbReference>
<evidence type="ECO:0000313" key="4">
    <source>
        <dbReference type="Proteomes" id="UP000186400"/>
    </source>
</evidence>
<dbReference type="GO" id="GO:0043023">
    <property type="term" value="F:ribosomal large subunit binding"/>
    <property type="evidence" value="ECO:0007669"/>
    <property type="project" value="TreeGrafter"/>
</dbReference>
<keyword evidence="4" id="KW-1185">Reference proteome</keyword>
<accession>A0A1N6NCM6</accession>
<dbReference type="Pfam" id="PF05670">
    <property type="entry name" value="NFACT-R_1"/>
    <property type="match status" value="1"/>
</dbReference>
<keyword evidence="1" id="KW-0175">Coiled coil</keyword>
<gene>
    <name evidence="3" type="ORF">SAMN05920897_101185</name>
</gene>
<feature type="coiled-coil region" evidence="1">
    <location>
        <begin position="287"/>
        <end position="314"/>
    </location>
</feature>
<dbReference type="RefSeq" id="WP_076487411.1">
    <property type="nucleotide sequence ID" value="NZ_FTMS01000001.1"/>
</dbReference>
<dbReference type="AlphaFoldDB" id="A0A1N6NCM6"/>
<dbReference type="EMBL" id="FTMS01000001">
    <property type="protein sequence ID" value="SIP89737.1"/>
    <property type="molecule type" value="Genomic_DNA"/>
</dbReference>